<proteinExistence type="predicted"/>
<feature type="region of interest" description="Disordered" evidence="1">
    <location>
        <begin position="1"/>
        <end position="168"/>
    </location>
</feature>
<dbReference type="PANTHER" id="PTHR37354:SF1">
    <property type="entry name" value="CHROMOSOME ALIGNMENT-MAINTAINING PHOSPHOPROTEIN 1"/>
    <property type="match status" value="1"/>
</dbReference>
<evidence type="ECO:0000256" key="1">
    <source>
        <dbReference type="SAM" id="MobiDB-lite"/>
    </source>
</evidence>
<feature type="compositionally biased region" description="Polar residues" evidence="1">
    <location>
        <begin position="13"/>
        <end position="25"/>
    </location>
</feature>
<dbReference type="GO" id="GO:0051315">
    <property type="term" value="P:attachment of mitotic spindle microtubules to kinetochore"/>
    <property type="evidence" value="ECO:0007669"/>
    <property type="project" value="InterPro"/>
</dbReference>
<feature type="compositionally biased region" description="Acidic residues" evidence="1">
    <location>
        <begin position="86"/>
        <end position="95"/>
    </location>
</feature>
<feature type="non-terminal residue" evidence="2">
    <location>
        <position position="1"/>
    </location>
</feature>
<dbReference type="EMBL" id="CM004468">
    <property type="protein sequence ID" value="OCT95286.1"/>
    <property type="molecule type" value="Genomic_DNA"/>
</dbReference>
<gene>
    <name evidence="2" type="ORF">XELAEV_18012973mg</name>
</gene>
<dbReference type="AlphaFoldDB" id="A0A974DQU7"/>
<dbReference type="InterPro" id="IPR039330">
    <property type="entry name" value="CAMP"/>
</dbReference>
<protein>
    <submittedName>
        <fullName evidence="2">Uncharacterized protein</fullName>
    </submittedName>
</protein>
<evidence type="ECO:0000313" key="2">
    <source>
        <dbReference type="EMBL" id="OCT95286.1"/>
    </source>
</evidence>
<accession>A0A974DQU7</accession>
<dbReference type="PANTHER" id="PTHR37354">
    <property type="entry name" value="CHROMOSOME ALIGNMENT-MAINTAINING PHOSPHOPROTEIN 1"/>
    <property type="match status" value="1"/>
</dbReference>
<feature type="region of interest" description="Disordered" evidence="1">
    <location>
        <begin position="258"/>
        <end position="333"/>
    </location>
</feature>
<reference evidence="3" key="1">
    <citation type="journal article" date="2016" name="Nature">
        <title>Genome evolution in the allotetraploid frog Xenopus laevis.</title>
        <authorList>
            <person name="Session A.M."/>
            <person name="Uno Y."/>
            <person name="Kwon T."/>
            <person name="Chapman J.A."/>
            <person name="Toyoda A."/>
            <person name="Takahashi S."/>
            <person name="Fukui A."/>
            <person name="Hikosaka A."/>
            <person name="Suzuki A."/>
            <person name="Kondo M."/>
            <person name="van Heeringen S.J."/>
            <person name="Quigley I."/>
            <person name="Heinz S."/>
            <person name="Ogino H."/>
            <person name="Ochi H."/>
            <person name="Hellsten U."/>
            <person name="Lyons J.B."/>
            <person name="Simakov O."/>
            <person name="Putnam N."/>
            <person name="Stites J."/>
            <person name="Kuroki Y."/>
            <person name="Tanaka T."/>
            <person name="Michiue T."/>
            <person name="Watanabe M."/>
            <person name="Bogdanovic O."/>
            <person name="Lister R."/>
            <person name="Georgiou G."/>
            <person name="Paranjpe S.S."/>
            <person name="van Kruijsbergen I."/>
            <person name="Shu S."/>
            <person name="Carlson J."/>
            <person name="Kinoshita T."/>
            <person name="Ohta Y."/>
            <person name="Mawaribuchi S."/>
            <person name="Jenkins J."/>
            <person name="Grimwood J."/>
            <person name="Schmutz J."/>
            <person name="Mitros T."/>
            <person name="Mozaffari S.V."/>
            <person name="Suzuki Y."/>
            <person name="Haramoto Y."/>
            <person name="Yamamoto T.S."/>
            <person name="Takagi C."/>
            <person name="Heald R."/>
            <person name="Miller K."/>
            <person name="Haudenschild C."/>
            <person name="Kitzman J."/>
            <person name="Nakayama T."/>
            <person name="Izutsu Y."/>
            <person name="Robert J."/>
            <person name="Fortriede J."/>
            <person name="Burns K."/>
            <person name="Lotay V."/>
            <person name="Karimi K."/>
            <person name="Yasuoka Y."/>
            <person name="Dichmann D.S."/>
            <person name="Flajnik M.F."/>
            <person name="Houston D.W."/>
            <person name="Shendure J."/>
            <person name="DuPasquier L."/>
            <person name="Vize P.D."/>
            <person name="Zorn A.M."/>
            <person name="Ito M."/>
            <person name="Marcotte E.M."/>
            <person name="Wallingford J.B."/>
            <person name="Ito Y."/>
            <person name="Asashima M."/>
            <person name="Ueno N."/>
            <person name="Matsuda Y."/>
            <person name="Veenstra G.J."/>
            <person name="Fujiyama A."/>
            <person name="Harland R.M."/>
            <person name="Taira M."/>
            <person name="Rokhsar D.S."/>
        </authorList>
    </citation>
    <scope>NUCLEOTIDE SEQUENCE [LARGE SCALE GENOMIC DNA]</scope>
    <source>
        <strain evidence="3">J</strain>
    </source>
</reference>
<feature type="compositionally biased region" description="Basic and acidic residues" evidence="1">
    <location>
        <begin position="1"/>
        <end position="10"/>
    </location>
</feature>
<evidence type="ECO:0000313" key="3">
    <source>
        <dbReference type="Proteomes" id="UP000694892"/>
    </source>
</evidence>
<feature type="compositionally biased region" description="Basic and acidic residues" evidence="1">
    <location>
        <begin position="28"/>
        <end position="48"/>
    </location>
</feature>
<feature type="compositionally biased region" description="Basic and acidic residues" evidence="1">
    <location>
        <begin position="118"/>
        <end position="129"/>
    </location>
</feature>
<name>A0A974DQU7_XENLA</name>
<organism evidence="2 3">
    <name type="scientific">Xenopus laevis</name>
    <name type="common">African clawed frog</name>
    <dbReference type="NCBI Taxonomy" id="8355"/>
    <lineage>
        <taxon>Eukaryota</taxon>
        <taxon>Metazoa</taxon>
        <taxon>Chordata</taxon>
        <taxon>Craniata</taxon>
        <taxon>Vertebrata</taxon>
        <taxon>Euteleostomi</taxon>
        <taxon>Amphibia</taxon>
        <taxon>Batrachia</taxon>
        <taxon>Anura</taxon>
        <taxon>Pipoidea</taxon>
        <taxon>Pipidae</taxon>
        <taxon>Xenopodinae</taxon>
        <taxon>Xenopus</taxon>
        <taxon>Xenopus</taxon>
    </lineage>
</organism>
<feature type="compositionally biased region" description="Polar residues" evidence="1">
    <location>
        <begin position="311"/>
        <end position="329"/>
    </location>
</feature>
<dbReference type="Proteomes" id="UP000694892">
    <property type="component" value="Chromosome 2L"/>
</dbReference>
<sequence>EEKPILEAKSEPITVNISEKNSENSTSEDEKSIDDQEQEDKLSEDEKNTLSSWPEKTPKEESQEKMRANEFSDNEATSSHSKDIPEFSDEDEPDVDTPASPDSLPHFSEDEEMVTQPKNEEMPVEDKGIENVSEDEAPMHSKEVAESSEEEDVPTKETMDFSEEDVPPLTKDALEFSEDNEPANITKNMTELSEEEDESAIAEKILIGFTEEEETTNLSKNIIEFLEEEDTPSLSKEIMVFSEEEDTPAMPKSIMEFSKEKDSSPPSKNMPKYVEVKKPSALSEDEETTDESNFAHTVGGFPFSEDEAAASGSNDLSETPETGNITANVSDMPDISDDKDGFIGDEEIMKHVRRGPVLHHLITRHNVPSPFICKTCGKNLLWRHISKTIWHPTPYKCHRCCFQTDHPRGFKKHQTHCLRFHKDETEQTVLDFQQNKEEN</sequence>
<feature type="compositionally biased region" description="Basic and acidic residues" evidence="1">
    <location>
        <begin position="56"/>
        <end position="70"/>
    </location>
</feature>